<gene>
    <name evidence="2" type="ORF">GCM10010978_12530</name>
</gene>
<dbReference type="PROSITE" id="PS51186">
    <property type="entry name" value="GNAT"/>
    <property type="match status" value="1"/>
</dbReference>
<dbReference type="InterPro" id="IPR016181">
    <property type="entry name" value="Acyl_CoA_acyltransferase"/>
</dbReference>
<dbReference type="SUPFAM" id="SSF55729">
    <property type="entry name" value="Acyl-CoA N-acyltransferases (Nat)"/>
    <property type="match status" value="1"/>
</dbReference>
<reference evidence="2" key="1">
    <citation type="journal article" date="2014" name="Int. J. Syst. Evol. Microbiol.">
        <title>Complete genome sequence of Corynebacterium casei LMG S-19264T (=DSM 44701T), isolated from a smear-ripened cheese.</title>
        <authorList>
            <consortium name="US DOE Joint Genome Institute (JGI-PGF)"/>
            <person name="Walter F."/>
            <person name="Albersmeier A."/>
            <person name="Kalinowski J."/>
            <person name="Ruckert C."/>
        </authorList>
    </citation>
    <scope>NUCLEOTIDE SEQUENCE</scope>
    <source>
        <strain evidence="2">CGMCC 1.12360</strain>
    </source>
</reference>
<evidence type="ECO:0000313" key="2">
    <source>
        <dbReference type="EMBL" id="GGH74051.1"/>
    </source>
</evidence>
<dbReference type="EMBL" id="BMEV01000017">
    <property type="protein sequence ID" value="GGH74051.1"/>
    <property type="molecule type" value="Genomic_DNA"/>
</dbReference>
<reference evidence="2" key="2">
    <citation type="submission" date="2020-09" db="EMBL/GenBank/DDBJ databases">
        <authorList>
            <person name="Sun Q."/>
            <person name="Zhou Y."/>
        </authorList>
    </citation>
    <scope>NUCLEOTIDE SEQUENCE</scope>
    <source>
        <strain evidence="2">CGMCC 1.12360</strain>
    </source>
</reference>
<organism evidence="2 3">
    <name type="scientific">Compostibacillus humi</name>
    <dbReference type="NCBI Taxonomy" id="1245525"/>
    <lineage>
        <taxon>Bacteria</taxon>
        <taxon>Bacillati</taxon>
        <taxon>Bacillota</taxon>
        <taxon>Bacilli</taxon>
        <taxon>Bacillales</taxon>
        <taxon>Bacillaceae</taxon>
        <taxon>Compostibacillus</taxon>
    </lineage>
</organism>
<feature type="domain" description="N-acetyltransferase" evidence="1">
    <location>
        <begin position="13"/>
        <end position="178"/>
    </location>
</feature>
<comment type="caution">
    <text evidence="2">The sequence shown here is derived from an EMBL/GenBank/DDBJ whole genome shotgun (WGS) entry which is preliminary data.</text>
</comment>
<dbReference type="GO" id="GO:0016747">
    <property type="term" value="F:acyltransferase activity, transferring groups other than amino-acyl groups"/>
    <property type="evidence" value="ECO:0007669"/>
    <property type="project" value="InterPro"/>
</dbReference>
<dbReference type="Proteomes" id="UP000602050">
    <property type="component" value="Unassembled WGS sequence"/>
</dbReference>
<proteinExistence type="predicted"/>
<dbReference type="AlphaFoldDB" id="A0A8J2ZRN5"/>
<dbReference type="PANTHER" id="PTHR43415">
    <property type="entry name" value="SPERMIDINE N(1)-ACETYLTRANSFERASE"/>
    <property type="match status" value="1"/>
</dbReference>
<dbReference type="RefSeq" id="WP_188391529.1">
    <property type="nucleotide sequence ID" value="NZ_BMEV01000017.1"/>
</dbReference>
<dbReference type="InterPro" id="IPR000182">
    <property type="entry name" value="GNAT_dom"/>
</dbReference>
<evidence type="ECO:0000259" key="1">
    <source>
        <dbReference type="PROSITE" id="PS51186"/>
    </source>
</evidence>
<dbReference type="Pfam" id="PF13302">
    <property type="entry name" value="Acetyltransf_3"/>
    <property type="match status" value="1"/>
</dbReference>
<keyword evidence="3" id="KW-1185">Reference proteome</keyword>
<dbReference type="PANTHER" id="PTHR43415:SF3">
    <property type="entry name" value="GNAT-FAMILY ACETYLTRANSFERASE"/>
    <property type="match status" value="1"/>
</dbReference>
<accession>A0A8J2ZRN5</accession>
<dbReference type="Gene3D" id="3.40.630.30">
    <property type="match status" value="1"/>
</dbReference>
<dbReference type="CDD" id="cd04301">
    <property type="entry name" value="NAT_SF"/>
    <property type="match status" value="1"/>
</dbReference>
<evidence type="ECO:0000313" key="3">
    <source>
        <dbReference type="Proteomes" id="UP000602050"/>
    </source>
</evidence>
<sequence>MLKEKKLKDGSILTLRNPKEEDAEAIISYLNRVGGESDNLLFGENEFHLTVEEEKEYIRRTNEDPNSLMIVGIIDHHLVSIGQIQSYRRKRIAHNSELAISVRKDYWGKGVGSAVMEELIHFAEKHPVIKYVHLGVKAENEKAIKLYEKFGFKKIGTHKNFFHMNGKFYDEILMDLYI</sequence>
<protein>
    <submittedName>
        <fullName evidence="2">N-acetyltransferase</fullName>
    </submittedName>
</protein>
<name>A0A8J2ZRN5_9BACI</name>